<keyword evidence="1 7" id="KW-0597">Phosphoprotein</keyword>
<keyword evidence="4" id="KW-0902">Two-component regulatory system</keyword>
<keyword evidence="3" id="KW-0067">ATP-binding</keyword>
<dbReference type="PROSITE" id="PS50110">
    <property type="entry name" value="RESPONSE_REGULATORY"/>
    <property type="match status" value="1"/>
</dbReference>
<dbReference type="AlphaFoldDB" id="A0A7Z7HNN1"/>
<evidence type="ECO:0000256" key="7">
    <source>
        <dbReference type="PROSITE-ProRule" id="PRU00169"/>
    </source>
</evidence>
<reference evidence="10" key="1">
    <citation type="submission" date="2017-03" db="EMBL/GenBank/DDBJ databases">
        <authorList>
            <consortium name="AG Boll"/>
        </authorList>
    </citation>
    <scope>NUCLEOTIDE SEQUENCE [LARGE SCALE GENOMIC DNA]</scope>
    <source>
        <strain evidence="10">Chol</strain>
    </source>
</reference>
<dbReference type="Pfam" id="PF25601">
    <property type="entry name" value="AAA_lid_14"/>
    <property type="match status" value="1"/>
</dbReference>
<evidence type="ECO:0000259" key="9">
    <source>
        <dbReference type="PROSITE" id="PS50110"/>
    </source>
</evidence>
<proteinExistence type="predicted"/>
<dbReference type="FunFam" id="3.40.50.2300:FF:000018">
    <property type="entry name" value="DNA-binding transcriptional regulator NtrC"/>
    <property type="match status" value="1"/>
</dbReference>
<dbReference type="Pfam" id="PF00072">
    <property type="entry name" value="Response_reg"/>
    <property type="match status" value="1"/>
</dbReference>
<dbReference type="SUPFAM" id="SSF52172">
    <property type="entry name" value="CheY-like"/>
    <property type="match status" value="1"/>
</dbReference>
<dbReference type="SUPFAM" id="SSF52540">
    <property type="entry name" value="P-loop containing nucleoside triphosphate hydrolases"/>
    <property type="match status" value="1"/>
</dbReference>
<accession>A0A7Z7HNN1</accession>
<dbReference type="PANTHER" id="PTHR32071">
    <property type="entry name" value="TRANSCRIPTIONAL REGULATORY PROTEIN"/>
    <property type="match status" value="1"/>
</dbReference>
<keyword evidence="6" id="KW-0804">Transcription</keyword>
<dbReference type="Proteomes" id="UP000242886">
    <property type="component" value="Chromosome SDENCHOL"/>
</dbReference>
<dbReference type="Gene3D" id="1.10.8.60">
    <property type="match status" value="1"/>
</dbReference>
<evidence type="ECO:0000256" key="5">
    <source>
        <dbReference type="ARBA" id="ARBA00023015"/>
    </source>
</evidence>
<gene>
    <name evidence="10" type="ORF">SDENCHOL_10183</name>
</gene>
<protein>
    <submittedName>
        <fullName evidence="10">Response regulator receiver protein</fullName>
    </submittedName>
</protein>
<dbReference type="InterPro" id="IPR011006">
    <property type="entry name" value="CheY-like_superfamily"/>
</dbReference>
<keyword evidence="2" id="KW-0547">Nucleotide-binding</keyword>
<feature type="modified residue" description="4-aspartylphosphate" evidence="7">
    <location>
        <position position="52"/>
    </location>
</feature>
<keyword evidence="5" id="KW-0805">Transcription regulation</keyword>
<sequence>MAQILVVDDEIGIRELLSEILADEGHDVRLAENAAAARAAREAARPDLVLLDIWMPDTDGITLLKEWAASGQLTMPVIMMSGHGTIDTAVEATRIGALDFLEKPIALQKLLAAVRKGLTRTTPQAAGGLSLAAFTRSAPLRDLRKRLEQVMASSHTVMLRSAPGGIAELAARTLLSPGKPWFDLAHDSAPLTLDMLERTRGGVLFADELGGLSRLQQKNLIFAAERLAKYDLRLIAATALDAAALSLQGWEDVQLKQIFGVWLGVPTLAELRDEVPEIAAHLLTQSIEAGEVPVRRLSTAALNALRQHSWPQGYEELKSTVKSLALSALEEEISGEDVVRLLDAQGYGNLAPATGIAAELMDLPLREARESFERLYFEHHLRNDGNNMTRLAERTGLERTHLYRKLKDLGLRSGRRDDERLPVEE</sequence>
<dbReference type="PROSITE" id="PS50045">
    <property type="entry name" value="SIGMA54_INTERACT_4"/>
    <property type="match status" value="1"/>
</dbReference>
<dbReference type="InterPro" id="IPR001789">
    <property type="entry name" value="Sig_transdc_resp-reg_receiver"/>
</dbReference>
<evidence type="ECO:0000256" key="4">
    <source>
        <dbReference type="ARBA" id="ARBA00023012"/>
    </source>
</evidence>
<feature type="domain" description="Sigma-54 factor interaction" evidence="8">
    <location>
        <begin position="164"/>
        <end position="326"/>
    </location>
</feature>
<dbReference type="Pfam" id="PF14532">
    <property type="entry name" value="Sigma54_activ_2"/>
    <property type="match status" value="1"/>
</dbReference>
<dbReference type="SUPFAM" id="SSF46689">
    <property type="entry name" value="Homeodomain-like"/>
    <property type="match status" value="1"/>
</dbReference>
<dbReference type="Gene3D" id="1.10.10.60">
    <property type="entry name" value="Homeodomain-like"/>
    <property type="match status" value="1"/>
</dbReference>
<name>A0A7Z7HNN1_9PROT</name>
<dbReference type="PANTHER" id="PTHR32071:SF17">
    <property type="entry name" value="TRANSCRIPTIONAL REGULATOR (NTRC FAMILY)"/>
    <property type="match status" value="1"/>
</dbReference>
<evidence type="ECO:0000256" key="3">
    <source>
        <dbReference type="ARBA" id="ARBA00022840"/>
    </source>
</evidence>
<evidence type="ECO:0000313" key="11">
    <source>
        <dbReference type="Proteomes" id="UP000242886"/>
    </source>
</evidence>
<dbReference type="EMBL" id="LT837803">
    <property type="protein sequence ID" value="SMB21177.1"/>
    <property type="molecule type" value="Genomic_DNA"/>
</dbReference>
<organism evidence="10 11">
    <name type="scientific">Sterolibacterium denitrificans</name>
    <dbReference type="NCBI Taxonomy" id="157592"/>
    <lineage>
        <taxon>Bacteria</taxon>
        <taxon>Pseudomonadati</taxon>
        <taxon>Pseudomonadota</taxon>
        <taxon>Betaproteobacteria</taxon>
        <taxon>Nitrosomonadales</taxon>
        <taxon>Sterolibacteriaceae</taxon>
        <taxon>Sterolibacterium</taxon>
    </lineage>
</organism>
<dbReference type="GO" id="GO:0006355">
    <property type="term" value="P:regulation of DNA-templated transcription"/>
    <property type="evidence" value="ECO:0007669"/>
    <property type="project" value="InterPro"/>
</dbReference>
<dbReference type="RefSeq" id="WP_154715706.1">
    <property type="nucleotide sequence ID" value="NZ_LT837803.1"/>
</dbReference>
<evidence type="ECO:0000256" key="1">
    <source>
        <dbReference type="ARBA" id="ARBA00022553"/>
    </source>
</evidence>
<dbReference type="InterPro" id="IPR058031">
    <property type="entry name" value="AAA_lid_NorR"/>
</dbReference>
<dbReference type="SMART" id="SM00448">
    <property type="entry name" value="REC"/>
    <property type="match status" value="1"/>
</dbReference>
<dbReference type="GO" id="GO:0005524">
    <property type="term" value="F:ATP binding"/>
    <property type="evidence" value="ECO:0007669"/>
    <property type="project" value="UniProtKB-KW"/>
</dbReference>
<dbReference type="InterPro" id="IPR027417">
    <property type="entry name" value="P-loop_NTPase"/>
</dbReference>
<dbReference type="Gene3D" id="3.40.50.2300">
    <property type="match status" value="1"/>
</dbReference>
<evidence type="ECO:0000256" key="6">
    <source>
        <dbReference type="ARBA" id="ARBA00023163"/>
    </source>
</evidence>
<evidence type="ECO:0000259" key="8">
    <source>
        <dbReference type="PROSITE" id="PS50045"/>
    </source>
</evidence>
<dbReference type="Gene3D" id="3.40.50.300">
    <property type="entry name" value="P-loop containing nucleotide triphosphate hydrolases"/>
    <property type="match status" value="1"/>
</dbReference>
<dbReference type="InterPro" id="IPR009057">
    <property type="entry name" value="Homeodomain-like_sf"/>
</dbReference>
<evidence type="ECO:0000313" key="10">
    <source>
        <dbReference type="EMBL" id="SMB21177.1"/>
    </source>
</evidence>
<feature type="domain" description="Response regulatory" evidence="9">
    <location>
        <begin position="3"/>
        <end position="118"/>
    </location>
</feature>
<dbReference type="InterPro" id="IPR002078">
    <property type="entry name" value="Sigma_54_int"/>
</dbReference>
<keyword evidence="11" id="KW-1185">Reference proteome</keyword>
<evidence type="ECO:0000256" key="2">
    <source>
        <dbReference type="ARBA" id="ARBA00022741"/>
    </source>
</evidence>
<dbReference type="GO" id="GO:0000160">
    <property type="term" value="P:phosphorelay signal transduction system"/>
    <property type="evidence" value="ECO:0007669"/>
    <property type="project" value="UniProtKB-KW"/>
</dbReference>